<dbReference type="InterPro" id="IPR039421">
    <property type="entry name" value="Type_1_exporter"/>
</dbReference>
<dbReference type="Gene3D" id="1.20.1560.10">
    <property type="entry name" value="ABC transporter type 1, transmembrane domain"/>
    <property type="match status" value="1"/>
</dbReference>
<evidence type="ECO:0000313" key="13">
    <source>
        <dbReference type="Proteomes" id="UP000715441"/>
    </source>
</evidence>
<dbReference type="Pfam" id="PF00005">
    <property type="entry name" value="ABC_tran"/>
    <property type="match status" value="1"/>
</dbReference>
<dbReference type="InterPro" id="IPR027417">
    <property type="entry name" value="P-loop_NTPase"/>
</dbReference>
<reference evidence="12 13" key="1">
    <citation type="submission" date="2020-04" db="EMBL/GenBank/DDBJ databases">
        <title>Novel species.</title>
        <authorList>
            <person name="Teo W.F.A."/>
            <person name="Lipun K."/>
            <person name="Srisuk N."/>
            <person name="Duangmal K."/>
        </authorList>
    </citation>
    <scope>NUCLEOTIDE SEQUENCE [LARGE SCALE GENOMIC DNA]</scope>
    <source>
        <strain evidence="12 13">K13G38</strain>
    </source>
</reference>
<feature type="transmembrane region" description="Helical" evidence="8">
    <location>
        <begin position="166"/>
        <end position="186"/>
    </location>
</feature>
<feature type="transmembrane region" description="Helical" evidence="8">
    <location>
        <begin position="305"/>
        <end position="323"/>
    </location>
</feature>
<keyword evidence="6 8" id="KW-1133">Transmembrane helix</keyword>
<dbReference type="PANTHER" id="PTHR24221">
    <property type="entry name" value="ATP-BINDING CASSETTE SUB-FAMILY B"/>
    <property type="match status" value="1"/>
</dbReference>
<dbReference type="Pfam" id="PF00664">
    <property type="entry name" value="ABC_membrane"/>
    <property type="match status" value="1"/>
</dbReference>
<keyword evidence="4" id="KW-0378">Hydrolase</keyword>
<evidence type="ECO:0000259" key="11">
    <source>
        <dbReference type="PROSITE" id="PS50990"/>
    </source>
</evidence>
<comment type="caution">
    <text evidence="12">The sequence shown here is derived from an EMBL/GenBank/DDBJ whole genome shotgun (WGS) entry which is preliminary data.</text>
</comment>
<dbReference type="Gene3D" id="3.90.70.10">
    <property type="entry name" value="Cysteine proteinases"/>
    <property type="match status" value="1"/>
</dbReference>
<dbReference type="Gene3D" id="3.40.50.300">
    <property type="entry name" value="P-loop containing nucleotide triphosphate hydrolases"/>
    <property type="match status" value="1"/>
</dbReference>
<evidence type="ECO:0000256" key="3">
    <source>
        <dbReference type="ARBA" id="ARBA00022741"/>
    </source>
</evidence>
<feature type="transmembrane region" description="Helical" evidence="8">
    <location>
        <begin position="206"/>
        <end position="231"/>
    </location>
</feature>
<keyword evidence="4" id="KW-0645">Protease</keyword>
<comment type="subcellular location">
    <subcellularLocation>
        <location evidence="1">Cell membrane</location>
        <topology evidence="1">Multi-pass membrane protein</topology>
    </subcellularLocation>
</comment>
<feature type="domain" description="ABC transporter" evidence="9">
    <location>
        <begin position="481"/>
        <end position="714"/>
    </location>
</feature>
<proteinExistence type="predicted"/>
<evidence type="ECO:0000256" key="5">
    <source>
        <dbReference type="ARBA" id="ARBA00022840"/>
    </source>
</evidence>
<dbReference type="PROSITE" id="PS50990">
    <property type="entry name" value="PEPTIDASE_C39"/>
    <property type="match status" value="1"/>
</dbReference>
<dbReference type="CDD" id="cd18779">
    <property type="entry name" value="ABC_6TM_T1SS_like"/>
    <property type="match status" value="1"/>
</dbReference>
<evidence type="ECO:0000256" key="7">
    <source>
        <dbReference type="ARBA" id="ARBA00023136"/>
    </source>
</evidence>
<keyword evidence="3" id="KW-0547">Nucleotide-binding</keyword>
<gene>
    <name evidence="12" type="ORF">HFP15_33405</name>
</gene>
<name>A0ABX1JE94_9PSEU</name>
<dbReference type="InterPro" id="IPR017871">
    <property type="entry name" value="ABC_transporter-like_CS"/>
</dbReference>
<dbReference type="InterPro" id="IPR003439">
    <property type="entry name" value="ABC_transporter-like_ATP-bd"/>
</dbReference>
<organism evidence="12 13">
    <name type="scientific">Amycolatopsis acididurans</name>
    <dbReference type="NCBI Taxonomy" id="2724524"/>
    <lineage>
        <taxon>Bacteria</taxon>
        <taxon>Bacillati</taxon>
        <taxon>Actinomycetota</taxon>
        <taxon>Actinomycetes</taxon>
        <taxon>Pseudonocardiales</taxon>
        <taxon>Pseudonocardiaceae</taxon>
        <taxon>Amycolatopsis</taxon>
    </lineage>
</organism>
<evidence type="ECO:0000256" key="2">
    <source>
        <dbReference type="ARBA" id="ARBA00022692"/>
    </source>
</evidence>
<feature type="transmembrane region" description="Helical" evidence="8">
    <location>
        <begin position="419"/>
        <end position="440"/>
    </location>
</feature>
<protein>
    <submittedName>
        <fullName evidence="12">Peptidase domain-containing ABC transporter</fullName>
    </submittedName>
</protein>
<evidence type="ECO:0000256" key="8">
    <source>
        <dbReference type="SAM" id="Phobius"/>
    </source>
</evidence>
<evidence type="ECO:0000259" key="9">
    <source>
        <dbReference type="PROSITE" id="PS50893"/>
    </source>
</evidence>
<dbReference type="InterPro" id="IPR036640">
    <property type="entry name" value="ABC1_TM_sf"/>
</dbReference>
<feature type="domain" description="Peptidase C39" evidence="11">
    <location>
        <begin position="15"/>
        <end position="134"/>
    </location>
</feature>
<dbReference type="PROSITE" id="PS00211">
    <property type="entry name" value="ABC_TRANSPORTER_1"/>
    <property type="match status" value="1"/>
</dbReference>
<dbReference type="RefSeq" id="WP_168520953.1">
    <property type="nucleotide sequence ID" value="NZ_JAAXLS010000041.1"/>
</dbReference>
<evidence type="ECO:0000259" key="10">
    <source>
        <dbReference type="PROSITE" id="PS50929"/>
    </source>
</evidence>
<keyword evidence="2 8" id="KW-0812">Transmembrane</keyword>
<dbReference type="SUPFAM" id="SSF90123">
    <property type="entry name" value="ABC transporter transmembrane region"/>
    <property type="match status" value="1"/>
</dbReference>
<dbReference type="SMART" id="SM00382">
    <property type="entry name" value="AAA"/>
    <property type="match status" value="1"/>
</dbReference>
<accession>A0ABX1JE94</accession>
<dbReference type="SUPFAM" id="SSF52540">
    <property type="entry name" value="P-loop containing nucleoside triphosphate hydrolases"/>
    <property type="match status" value="1"/>
</dbReference>
<feature type="transmembrane region" description="Helical" evidence="8">
    <location>
        <begin position="281"/>
        <end position="299"/>
    </location>
</feature>
<keyword evidence="7 8" id="KW-0472">Membrane</keyword>
<dbReference type="InterPro" id="IPR011527">
    <property type="entry name" value="ABC1_TM_dom"/>
</dbReference>
<dbReference type="PROSITE" id="PS50893">
    <property type="entry name" value="ABC_TRANSPORTER_2"/>
    <property type="match status" value="1"/>
</dbReference>
<dbReference type="EMBL" id="JAAXLS010000041">
    <property type="protein sequence ID" value="NKQ57769.1"/>
    <property type="molecule type" value="Genomic_DNA"/>
</dbReference>
<evidence type="ECO:0000256" key="1">
    <source>
        <dbReference type="ARBA" id="ARBA00004651"/>
    </source>
</evidence>
<feature type="transmembrane region" description="Helical" evidence="8">
    <location>
        <begin position="389"/>
        <end position="413"/>
    </location>
</feature>
<feature type="domain" description="ABC transmembrane type-1" evidence="10">
    <location>
        <begin position="169"/>
        <end position="447"/>
    </location>
</feature>
<keyword evidence="13" id="KW-1185">Reference proteome</keyword>
<keyword evidence="5" id="KW-0067">ATP-binding</keyword>
<dbReference type="Pfam" id="PF03412">
    <property type="entry name" value="Peptidase_C39"/>
    <property type="match status" value="1"/>
</dbReference>
<evidence type="ECO:0000256" key="4">
    <source>
        <dbReference type="ARBA" id="ARBA00022807"/>
    </source>
</evidence>
<dbReference type="Proteomes" id="UP000715441">
    <property type="component" value="Unassembled WGS sequence"/>
</dbReference>
<evidence type="ECO:0000256" key="6">
    <source>
        <dbReference type="ARBA" id="ARBA00022989"/>
    </source>
</evidence>
<dbReference type="PANTHER" id="PTHR24221:SF606">
    <property type="entry name" value="COLICIN V SECRETION-PROCESSING ATP-BINDING PROTEIN"/>
    <property type="match status" value="1"/>
</dbReference>
<sequence>MIQAMWRKRVPEVRQMSEVECGLACLTMVLNHYGCGVSLSELRTRSGVGRDGLSALDIVRTARRYGMRVRAISLRWNDFRFIRTPAILHWEFNHFVVMERWSRRYVTVVDPAVGRRRLTHDEFDAGFTGVVILPEPGSAFDRRPAPSRQRSRRYLFRYMKQAPGTFLQILGVSLVLLLLGLTLPVLTKVVVDRLLPYRIQEVMPLLGIGILVLFLATTVAALLREWLLVYLRARIDMHMMLDFVEHMLALPYRFFQQRSSGDLLSRAASNAMLREVLSNQLLSAVMDSGLVVFYLVILLWQSLPFGLLTLAFGAFQVLLLVATNRYIGGLAHRELAAFGKAQGYLAESLVGIGTLKAAGAEHGAFERWSNAFFDQLNNSLRYHTASGTLTAILTALRSFGQLALLWVGAAQVLNGSITLGTMVALLALASAFFAPLASLVNSGQQFQIVRANLDRISDVTEAEPEQDRQDVAPAPPLSGALRLEQLGFRYATNSPHVLRRVDLTIEAGQRVAIVGPSGSGKSTLAKLLLGLYVPTEGDVIYDGLSLQRMNWQELRRQFGVVLQESMLFSGSIYANIALGNLALERERVIEAAKIAAIHDDITAMPMGYDTFVAEGGSALSGGQRQRLSIARAVAREPAILLLDEATSHLDVETEKKVAQNLQSLTCTQIIIAHRLSTVRDADVILVLDGGAIVEQGTHHQLLRQGGRYAKLIRQQVEPAEQETMPNEAMSGRRRA</sequence>
<evidence type="ECO:0000313" key="12">
    <source>
        <dbReference type="EMBL" id="NKQ57769.1"/>
    </source>
</evidence>
<dbReference type="InterPro" id="IPR003593">
    <property type="entry name" value="AAA+_ATPase"/>
</dbReference>
<keyword evidence="4" id="KW-0788">Thiol protease</keyword>
<dbReference type="PROSITE" id="PS50929">
    <property type="entry name" value="ABC_TM1F"/>
    <property type="match status" value="1"/>
</dbReference>
<dbReference type="InterPro" id="IPR005074">
    <property type="entry name" value="Peptidase_C39"/>
</dbReference>